<evidence type="ECO:0000313" key="3">
    <source>
        <dbReference type="Proteomes" id="UP000010472"/>
    </source>
</evidence>
<feature type="transmembrane region" description="Helical" evidence="1">
    <location>
        <begin position="6"/>
        <end position="26"/>
    </location>
</feature>
<dbReference type="HOGENOM" id="CLU_2768867_0_0_3"/>
<keyword evidence="1" id="KW-1133">Transmembrane helix</keyword>
<sequence length="69" mass="7084">MEPQAVIAFGFLLCLVGVIAAISGTGDSSYHHELSGGGFRIKTRRTGILILTMGVIVITLGLGAAHFGA</sequence>
<organism evidence="2 3">
    <name type="scientific">Crinalium epipsammum PCC 9333</name>
    <dbReference type="NCBI Taxonomy" id="1173022"/>
    <lineage>
        <taxon>Bacteria</taxon>
        <taxon>Bacillati</taxon>
        <taxon>Cyanobacteriota</taxon>
        <taxon>Cyanophyceae</taxon>
        <taxon>Gomontiellales</taxon>
        <taxon>Gomontiellaceae</taxon>
        <taxon>Crinalium</taxon>
    </lineage>
</organism>
<evidence type="ECO:0000256" key="1">
    <source>
        <dbReference type="SAM" id="Phobius"/>
    </source>
</evidence>
<dbReference type="Proteomes" id="UP000010472">
    <property type="component" value="Chromosome"/>
</dbReference>
<gene>
    <name evidence="2" type="ORF">Cri9333_2809</name>
</gene>
<reference evidence="2 3" key="1">
    <citation type="submission" date="2012-06" db="EMBL/GenBank/DDBJ databases">
        <title>Finished chromosome of genome of Crinalium epipsammum PCC 9333.</title>
        <authorList>
            <consortium name="US DOE Joint Genome Institute"/>
            <person name="Gugger M."/>
            <person name="Coursin T."/>
            <person name="Rippka R."/>
            <person name="Tandeau De Marsac N."/>
            <person name="Huntemann M."/>
            <person name="Wei C.-L."/>
            <person name="Han J."/>
            <person name="Detter J.C."/>
            <person name="Han C."/>
            <person name="Tapia R."/>
            <person name="Davenport K."/>
            <person name="Daligault H."/>
            <person name="Erkkila T."/>
            <person name="Gu W."/>
            <person name="Munk A.C.C."/>
            <person name="Teshima H."/>
            <person name="Xu Y."/>
            <person name="Chain P."/>
            <person name="Chen A."/>
            <person name="Krypides N."/>
            <person name="Mavromatis K."/>
            <person name="Markowitz V."/>
            <person name="Szeto E."/>
            <person name="Ivanova N."/>
            <person name="Mikhailova N."/>
            <person name="Ovchinnikova G."/>
            <person name="Pagani I."/>
            <person name="Pati A."/>
            <person name="Goodwin L."/>
            <person name="Peters L."/>
            <person name="Pitluck S."/>
            <person name="Woyke T."/>
            <person name="Kerfeld C."/>
        </authorList>
    </citation>
    <scope>NUCLEOTIDE SEQUENCE [LARGE SCALE GENOMIC DNA]</scope>
    <source>
        <strain evidence="2 3">PCC 9333</strain>
    </source>
</reference>
<keyword evidence="3" id="KW-1185">Reference proteome</keyword>
<evidence type="ECO:0000313" key="2">
    <source>
        <dbReference type="EMBL" id="AFZ13655.1"/>
    </source>
</evidence>
<dbReference type="RefSeq" id="WP_015203764.1">
    <property type="nucleotide sequence ID" value="NC_019753.1"/>
</dbReference>
<protein>
    <submittedName>
        <fullName evidence="2">Uncharacterized protein</fullName>
    </submittedName>
</protein>
<dbReference type="EMBL" id="CP003620">
    <property type="protein sequence ID" value="AFZ13655.1"/>
    <property type="molecule type" value="Genomic_DNA"/>
</dbReference>
<proteinExistence type="predicted"/>
<feature type="transmembrane region" description="Helical" evidence="1">
    <location>
        <begin position="47"/>
        <end position="67"/>
    </location>
</feature>
<keyword evidence="1" id="KW-0472">Membrane</keyword>
<dbReference type="KEGG" id="cep:Cri9333_2809"/>
<accession>K9W2K7</accession>
<keyword evidence="1" id="KW-0812">Transmembrane</keyword>
<dbReference type="AlphaFoldDB" id="K9W2K7"/>
<name>K9W2K7_9CYAN</name>